<dbReference type="EMBL" id="JAINDJ010000008">
    <property type="protein sequence ID" value="KAG9440386.1"/>
    <property type="molecule type" value="Genomic_DNA"/>
</dbReference>
<keyword evidence="2 3" id="KW-0808">Transferase</keyword>
<name>A0AAV7DXR0_ARIFI</name>
<dbReference type="InterPro" id="IPR000863">
    <property type="entry name" value="Sulfotransferase_dom"/>
</dbReference>
<organism evidence="5 6">
    <name type="scientific">Aristolochia fimbriata</name>
    <name type="common">White veined hardy Dutchman's pipe vine</name>
    <dbReference type="NCBI Taxonomy" id="158543"/>
    <lineage>
        <taxon>Eukaryota</taxon>
        <taxon>Viridiplantae</taxon>
        <taxon>Streptophyta</taxon>
        <taxon>Embryophyta</taxon>
        <taxon>Tracheophyta</taxon>
        <taxon>Spermatophyta</taxon>
        <taxon>Magnoliopsida</taxon>
        <taxon>Magnoliidae</taxon>
        <taxon>Piperales</taxon>
        <taxon>Aristolochiaceae</taxon>
        <taxon>Aristolochia</taxon>
    </lineage>
</organism>
<dbReference type="EC" id="2.8.2.-" evidence="3"/>
<reference evidence="5 6" key="1">
    <citation type="submission" date="2021-07" db="EMBL/GenBank/DDBJ databases">
        <title>The Aristolochia fimbriata genome: insights into angiosperm evolution, floral development and chemical biosynthesis.</title>
        <authorList>
            <person name="Jiao Y."/>
        </authorList>
    </citation>
    <scope>NUCLEOTIDE SEQUENCE [LARGE SCALE GENOMIC DNA]</scope>
    <source>
        <strain evidence="5">IBCAS-2021</strain>
        <tissue evidence="5">Leaf</tissue>
    </source>
</reference>
<evidence type="ECO:0000313" key="6">
    <source>
        <dbReference type="Proteomes" id="UP000825729"/>
    </source>
</evidence>
<comment type="caution">
    <text evidence="5">The sequence shown here is derived from an EMBL/GenBank/DDBJ whole genome shotgun (WGS) entry which is preliminary data.</text>
</comment>
<comment type="similarity">
    <text evidence="1 3">Belongs to the sulfotransferase 1 family.</text>
</comment>
<evidence type="ECO:0000259" key="4">
    <source>
        <dbReference type="Pfam" id="PF00685"/>
    </source>
</evidence>
<evidence type="ECO:0000256" key="2">
    <source>
        <dbReference type="ARBA" id="ARBA00022679"/>
    </source>
</evidence>
<evidence type="ECO:0000313" key="5">
    <source>
        <dbReference type="EMBL" id="KAG9440386.1"/>
    </source>
</evidence>
<feature type="domain" description="Sulfotransferase" evidence="4">
    <location>
        <begin position="53"/>
        <end position="310"/>
    </location>
</feature>
<gene>
    <name evidence="5" type="ORF">H6P81_020551</name>
</gene>
<evidence type="ECO:0000256" key="3">
    <source>
        <dbReference type="RuleBase" id="RU361155"/>
    </source>
</evidence>
<dbReference type="Pfam" id="PF00685">
    <property type="entry name" value="Sulfotransfer_1"/>
    <property type="match status" value="1"/>
</dbReference>
<evidence type="ECO:0000256" key="1">
    <source>
        <dbReference type="ARBA" id="ARBA00005771"/>
    </source>
</evidence>
<proteinExistence type="inferred from homology"/>
<dbReference type="Gene3D" id="3.40.50.300">
    <property type="entry name" value="P-loop containing nucleotide triphosphate hydrolases"/>
    <property type="match status" value="1"/>
</dbReference>
<protein>
    <recommendedName>
        <fullName evidence="3">Sulfotransferase</fullName>
        <ecNumber evidence="3">2.8.2.-</ecNumber>
    </recommendedName>
</protein>
<dbReference type="InterPro" id="IPR027417">
    <property type="entry name" value="P-loop_NTPase"/>
</dbReference>
<dbReference type="Proteomes" id="UP000825729">
    <property type="component" value="Unassembled WGS sequence"/>
</dbReference>
<keyword evidence="6" id="KW-1185">Reference proteome</keyword>
<sequence>MASLENPEESKWLDDLPKVISCGMTLRQWKGSWLPEPGLKALKRMDAHFRPLQDDVLVTSFPRTGTTWLMALTFAILHRSSQLGKSRTTADPLLTQNPHELILSLEYRLYRETATPNLDQQYSSSSPRIFQTHLSYTQLSERVKESGCRVIYIARNPKDTLVSFWHYWNSNPRRPSISFEELFEAFCKGTVVHGDYYDHVLGYWKERNNNVFFITYEELTKDPVKHVRRLAEFLGCADLTKEEVGAIVWRCSFERLSTAESNSGGRVDYFGFPFSSYFRKGEVGNWKNYLTPRMAEMLDEITQRKLMGTGLQFG</sequence>
<dbReference type="GO" id="GO:0008146">
    <property type="term" value="F:sulfotransferase activity"/>
    <property type="evidence" value="ECO:0007669"/>
    <property type="project" value="InterPro"/>
</dbReference>
<dbReference type="PANTHER" id="PTHR11783">
    <property type="entry name" value="SULFOTRANSFERASE SULT"/>
    <property type="match status" value="1"/>
</dbReference>
<accession>A0AAV7DXR0</accession>
<dbReference type="AlphaFoldDB" id="A0AAV7DXR0"/>
<dbReference type="SUPFAM" id="SSF52540">
    <property type="entry name" value="P-loop containing nucleoside triphosphate hydrolases"/>
    <property type="match status" value="1"/>
</dbReference>